<organism evidence="3 4">
    <name type="scientific">Chryseobacterium defluvii</name>
    <dbReference type="NCBI Taxonomy" id="160396"/>
    <lineage>
        <taxon>Bacteria</taxon>
        <taxon>Pseudomonadati</taxon>
        <taxon>Bacteroidota</taxon>
        <taxon>Flavobacteriia</taxon>
        <taxon>Flavobacteriales</taxon>
        <taxon>Weeksellaceae</taxon>
        <taxon>Chryseobacterium group</taxon>
        <taxon>Chryseobacterium</taxon>
    </lineage>
</organism>
<accession>A0A840KJ46</accession>
<feature type="domain" description="GEVED" evidence="2">
    <location>
        <begin position="1131"/>
        <end position="1228"/>
    </location>
</feature>
<feature type="domain" description="GEVED" evidence="2">
    <location>
        <begin position="1323"/>
        <end position="1421"/>
    </location>
</feature>
<feature type="region of interest" description="Disordered" evidence="1">
    <location>
        <begin position="2080"/>
        <end position="2114"/>
    </location>
</feature>
<keyword evidence="4" id="KW-1185">Reference proteome</keyword>
<evidence type="ECO:0000256" key="1">
    <source>
        <dbReference type="SAM" id="MobiDB-lite"/>
    </source>
</evidence>
<dbReference type="Gene3D" id="2.130.10.30">
    <property type="entry name" value="Regulator of chromosome condensation 1/beta-lactamase-inhibitor protein II"/>
    <property type="match status" value="1"/>
</dbReference>
<dbReference type="InterPro" id="IPR045474">
    <property type="entry name" value="GEVED"/>
</dbReference>
<feature type="compositionally biased region" description="Polar residues" evidence="1">
    <location>
        <begin position="1082"/>
        <end position="1095"/>
    </location>
</feature>
<feature type="compositionally biased region" description="Acidic residues" evidence="1">
    <location>
        <begin position="2105"/>
        <end position="2114"/>
    </location>
</feature>
<comment type="caution">
    <text evidence="3">The sequence shown here is derived from an EMBL/GenBank/DDBJ whole genome shotgun (WGS) entry which is preliminary data.</text>
</comment>
<evidence type="ECO:0000313" key="4">
    <source>
        <dbReference type="Proteomes" id="UP000592180"/>
    </source>
</evidence>
<feature type="domain" description="GEVED" evidence="2">
    <location>
        <begin position="941"/>
        <end position="1035"/>
    </location>
</feature>
<feature type="domain" description="GEVED" evidence="2">
    <location>
        <begin position="1518"/>
        <end position="1612"/>
    </location>
</feature>
<proteinExistence type="predicted"/>
<dbReference type="Pfam" id="PF20009">
    <property type="entry name" value="GEVED"/>
    <property type="match status" value="9"/>
</dbReference>
<protein>
    <recommendedName>
        <fullName evidence="2">GEVED domain-containing protein</fullName>
    </recommendedName>
</protein>
<reference evidence="3 4" key="1">
    <citation type="submission" date="2020-08" db="EMBL/GenBank/DDBJ databases">
        <title>Functional genomics of gut bacteria from endangered species of beetles.</title>
        <authorList>
            <person name="Carlos-Shanley C."/>
        </authorList>
    </citation>
    <scope>NUCLEOTIDE SEQUENCE [LARGE SCALE GENOMIC DNA]</scope>
    <source>
        <strain evidence="3 4">S00151</strain>
    </source>
</reference>
<dbReference type="RefSeq" id="WP_184191340.1">
    <property type="nucleotide sequence ID" value="NZ_JACHLE010000005.1"/>
</dbReference>
<feature type="domain" description="GEVED" evidence="2">
    <location>
        <begin position="149"/>
        <end position="253"/>
    </location>
</feature>
<dbReference type="Proteomes" id="UP000592180">
    <property type="component" value="Unassembled WGS sequence"/>
</dbReference>
<feature type="domain" description="GEVED" evidence="2">
    <location>
        <begin position="2147"/>
        <end position="2234"/>
    </location>
</feature>
<gene>
    <name evidence="3" type="ORF">HNP38_003263</name>
</gene>
<dbReference type="InterPro" id="IPR009091">
    <property type="entry name" value="RCC1/BLIP-II"/>
</dbReference>
<feature type="domain" description="GEVED" evidence="2">
    <location>
        <begin position="752"/>
        <end position="851"/>
    </location>
</feature>
<feature type="domain" description="GEVED" evidence="2">
    <location>
        <begin position="350"/>
        <end position="454"/>
    </location>
</feature>
<sequence length="2352" mass="247030">MRLRLSNVNLLDFYSGTNNGLIDERSIGNGAAAYNDGANALTAPFGEVEDYQLSVDLYDYGDVPAGYENDRNGVSNPAAHISLTGLSLGSIVPDIEQGPQSVAAGADNNGANGDGSDEEAVTVSSNQIRKGVPYTLSIPVTSPSSGTKYLYGWIDFNNNGKFEAGEFATTSFSTTGSSTQALSWSGIQTGTIVSGAAKLYMRLRLSDRSLNDYTSGTGSADLDERSIGFGTVSSSNPSDYIPASNGEVEDYQISVVDTFDYGDVPATFENNIAGSPLPALHAPLSGFSIGTLMDVETAPGSVASGADNNGTNGDGSDEDGITTFASVSRGVAYTLNIPVNIPATLTGTKYLYGWLDLNGDGRFQSGEIATVNVTGTGEQISALTWNAAQTATITSGTTKIYMRLRLSNVNLLDFGSGTNNALIDERSIGNGATSNSNGVNALTTPFGEVEDYQLSVDRYDFGDAPVGYDTNNTSTFVPARQIADPLYTIGMIVDEEQSAQNVAAGADNNGTNGDGADEDGLGLSVITRGAPLNFFTSVNAKTASNIMAWIDFDNDGKFQADEAAYATTTGTTNGYQAVATGETIVNFWFRGAQTSQIPVGVTNVYARIRLTATAGSDNSSTTGIDERSVGDGASTGVYTLPGFGEVEDYRFTVGNNLYDFGDAPESYDMDMSGTAPANFKPARNYATNYLYLGTTWDHEAAPASVAMGANNNGNNGEGSDEDGVSTPLYINPGADNGYSIGVKNYTGTNATLVAWIDFNNNGRFESGESYTYSAPPGGYIVQIPFTAAQTSAISTSTEAVYMRVRLIQSEGDVNNFGDSSNAVVDERAIGDGLNTGSYGVVALGEVEDYLLQVVRDYGDAPASYENGNPAFQPNSSVPDLYMGAGVDYELGAQSVAAGADNNGTNGDGSDEDAFSAPLTITNGSQFTVSVPVFAKTAGTKYLYGWIDFNGDGIFNGNEAAVTNSSIAAGATGNLALTWTATNASAAVLAAGKTYVRLRLMASTLSNSNSGNTALVDTRSYGGSTVLGEIEDYQFNIVNNIYDYGDAPANYSRNQSGVNVEPRQSLSSALRLGATTDIEASANTVASGADNNSPNADGTDEDGITTMMPVYKGTNYYSNVSVFNNTGSAKSLYGWIDFNNNGYFESSEVATISVPSSSVQQTVQLSWLNTLSSTVPVGVNNLYMRLRISESTLMGNHSNALLDERSIGDGLSTGIYGTAFGGEVEDYKLPVVATYDYGDVADTYDTSNTGIIAPARQAASSALYIGDALPDLETAKQTSAGATGDDTTGVDDEDSVEASSIYGSGGYAYSVRVKAYNSTGSSKNLYGWIDFNNDGLFQTAEAATVSVPDLTNGYVTLGWTAAQNIVAGSPGQLKLRLRLSEGTLNNNGGTLLDERALADGAATGIYEAAPVIYNGEVEDHVIPVTTQLDYGDVPVYFEQNFIGATIVARHLRNQDLMIGSIADIESGPQSVAAGADNNGTNGDGLDEDGVDLPLPTLYSGAEYATQIKVKNNLASAATLHAWIDLDGNGRFTANEYTSANVPANSGDYISKLTWALPNYTSTANYTYMRVRLANTALTDNTSTDNVDERSIGDGLNTGAYATPVNGEVEDYYLPAVPNTTDTIKCTNDDDRLGVMDPLQALFHGNIVKLKNGDFLVFGNSAAPSGGDQMTPVKVIQANGYNYSGVPLLATGASNAWDHQYMLLASGGLYVWGQGNANASGSPVVFSGGTAFRQVALPAGIGAATISMMDAGLSSAYVGSLMLLTKTGEVWVYSNTIGSDVQGDGNITTAGWHQVMTSAGVPLTGMKDVRSAGASAIATDGNEFYTWGTNVFLGDGQPASNKNYATKMTTPSGISLPVKQQDIANFAATSYFLRDSAGKAIVLGYNSNGQLGLGNTINSTTWRTVNWVNEEPNAAGNQADVSKPIPAVRWISASNHDNTEGTLFSVITEDKRIYSTGSNAGSRSGVVSPTSTSILTAVTDMGGTKTLDGNMMYVEAGGHISVAVRSGSERFGYVGHTIDGSDGCSGCTATPTEYNFELTPAIGQVCGNKLLDYGDLDDNYNLGGINDKASHEILYTADENPLKLGNNAPDSEDGPQFTVTGSSNDALGDDNEGVPDDEDAFTGTLPVKTAGTSYTLNVPLTNNTGETAYLYGFIDWNYNGTFEPEEAVVQNVPASATQQSIALTWADNPEICGTGTVRSFVRLRLTSEQLTDDTATAADERSFLAAPDGEVEDYFVDWNPDCEEYCYESGATGTEGEALISKVGITSLDRAHSISDNWPAVRKGAWLVLESKTKGFVPNRIAFDGSGNPVGIPAANFVEGMLVYDTTNKCLKMYTSKDGGPLGWYCISTQACPE</sequence>
<name>A0A840KJ46_9FLAO</name>
<dbReference type="SUPFAM" id="SSF50985">
    <property type="entry name" value="RCC1/BLIP-II"/>
    <property type="match status" value="1"/>
</dbReference>
<feature type="region of interest" description="Disordered" evidence="1">
    <location>
        <begin position="1082"/>
        <end position="1102"/>
    </location>
</feature>
<evidence type="ECO:0000259" key="2">
    <source>
        <dbReference type="Pfam" id="PF20009"/>
    </source>
</evidence>
<dbReference type="EMBL" id="JACHLE010000005">
    <property type="protein sequence ID" value="MBB4807947.1"/>
    <property type="molecule type" value="Genomic_DNA"/>
</dbReference>
<evidence type="ECO:0000313" key="3">
    <source>
        <dbReference type="EMBL" id="MBB4807947.1"/>
    </source>
</evidence>
<feature type="domain" description="GEVED" evidence="2">
    <location>
        <begin position="546"/>
        <end position="651"/>
    </location>
</feature>